<feature type="transmembrane region" description="Helical" evidence="1">
    <location>
        <begin position="123"/>
        <end position="142"/>
    </location>
</feature>
<accession>A0A0A8WYD3</accession>
<feature type="transmembrane region" description="Helical" evidence="1">
    <location>
        <begin position="6"/>
        <end position="27"/>
    </location>
</feature>
<dbReference type="EMBL" id="BASE01000003">
    <property type="protein sequence ID" value="GAM11939.1"/>
    <property type="molecule type" value="Genomic_DNA"/>
</dbReference>
<dbReference type="NCBIfam" id="TIGR02893">
    <property type="entry name" value="spore_yabQ"/>
    <property type="match status" value="1"/>
</dbReference>
<feature type="transmembrane region" description="Helical" evidence="1">
    <location>
        <begin position="98"/>
        <end position="117"/>
    </location>
</feature>
<protein>
    <submittedName>
        <fullName evidence="2">Spore cortex biosynthesis protein</fullName>
    </submittedName>
</protein>
<feature type="transmembrane region" description="Helical" evidence="1">
    <location>
        <begin position="39"/>
        <end position="62"/>
    </location>
</feature>
<dbReference type="STRING" id="1321606.SAMD00020551_0057"/>
<proteinExistence type="predicted"/>
<feature type="transmembrane region" description="Helical" evidence="1">
    <location>
        <begin position="149"/>
        <end position="170"/>
    </location>
</feature>
<evidence type="ECO:0000313" key="3">
    <source>
        <dbReference type="Proteomes" id="UP000031014"/>
    </source>
</evidence>
<reference evidence="2 3" key="1">
    <citation type="submission" date="2013-06" db="EMBL/GenBank/DDBJ databases">
        <title>Whole genome shotgun sequence of Bacillus selenatarsenatis SF-1.</title>
        <authorList>
            <person name="Kuroda M."/>
            <person name="Sei K."/>
            <person name="Yamashita M."/>
            <person name="Ike M."/>
        </authorList>
    </citation>
    <scope>NUCLEOTIDE SEQUENCE [LARGE SCALE GENOMIC DNA]</scope>
    <source>
        <strain evidence="2 3">SF-1</strain>
    </source>
</reference>
<gene>
    <name evidence="2" type="ORF">SAMD00020551_0057</name>
</gene>
<dbReference type="OrthoDB" id="1653819at2"/>
<keyword evidence="1" id="KW-1133">Transmembrane helix</keyword>
<dbReference type="AlphaFoldDB" id="A0A0A8WYD3"/>
<dbReference type="InterPro" id="IPR019074">
    <property type="entry name" value="YabQ"/>
</dbReference>
<keyword evidence="3" id="KW-1185">Reference proteome</keyword>
<name>A0A0A8WYD3_MESS1</name>
<keyword evidence="1" id="KW-0812">Transmembrane</keyword>
<dbReference type="RefSeq" id="WP_041963899.1">
    <property type="nucleotide sequence ID" value="NZ_BASE01000003.1"/>
</dbReference>
<evidence type="ECO:0000256" key="1">
    <source>
        <dbReference type="SAM" id="Phobius"/>
    </source>
</evidence>
<keyword evidence="1" id="KW-0472">Membrane</keyword>
<sequence length="211" mass="24588">MTLSTQFLTMLAMIGMGSLFGASLDTHNRFLKRSKRKSWIVFINDILFWVFQGLSIFYVLFSVNMGELRFYIFLALLCGFAAYQSLFKNMYLKLLERAIAITINVYVFIVKAIRMLVIRPLQFLAATALSLLLLTGRGLYALGKWFLAVLLWLLNSFIWKPVKIIFLLFWKLLPKTVKKSVEKLYNKLAGFLIIVKNYSTKPIKWIKNFKK</sequence>
<dbReference type="Proteomes" id="UP000031014">
    <property type="component" value="Unassembled WGS sequence"/>
</dbReference>
<comment type="caution">
    <text evidence="2">The sequence shown here is derived from an EMBL/GenBank/DDBJ whole genome shotgun (WGS) entry which is preliminary data.</text>
</comment>
<evidence type="ECO:0000313" key="2">
    <source>
        <dbReference type="EMBL" id="GAM11939.1"/>
    </source>
</evidence>
<organism evidence="2 3">
    <name type="scientific">Mesobacillus selenatarsenatis (strain DSM 18680 / JCM 14380 / FERM P-15431 / SF-1)</name>
    <dbReference type="NCBI Taxonomy" id="1321606"/>
    <lineage>
        <taxon>Bacteria</taxon>
        <taxon>Bacillati</taxon>
        <taxon>Bacillota</taxon>
        <taxon>Bacilli</taxon>
        <taxon>Bacillales</taxon>
        <taxon>Bacillaceae</taxon>
        <taxon>Mesobacillus</taxon>
    </lineage>
</organism>
<feature type="transmembrane region" description="Helical" evidence="1">
    <location>
        <begin position="68"/>
        <end position="86"/>
    </location>
</feature>
<dbReference type="Pfam" id="PF09578">
    <property type="entry name" value="Spore_YabQ"/>
    <property type="match status" value="1"/>
</dbReference>